<dbReference type="PANTHER" id="PTHR30231:SF4">
    <property type="entry name" value="PROTEIN NEN2"/>
    <property type="match status" value="1"/>
</dbReference>
<protein>
    <submittedName>
        <fullName evidence="5">3'-5' exonuclease</fullName>
    </submittedName>
</protein>
<dbReference type="InterPro" id="IPR012337">
    <property type="entry name" value="RNaseH-like_sf"/>
</dbReference>
<dbReference type="SMART" id="SM00479">
    <property type="entry name" value="EXOIII"/>
    <property type="match status" value="1"/>
</dbReference>
<gene>
    <name evidence="5" type="ORF">CVU82_02755</name>
</gene>
<dbReference type="GO" id="GO:0008408">
    <property type="term" value="F:3'-5' exonuclease activity"/>
    <property type="evidence" value="ECO:0007669"/>
    <property type="project" value="TreeGrafter"/>
</dbReference>
<reference evidence="5 6" key="1">
    <citation type="journal article" date="2017" name="ISME J.">
        <title>Potential for microbial H2 and metal transformations associated with novel bacteria and archaea in deep terrestrial subsurface sediments.</title>
        <authorList>
            <person name="Hernsdorf A.W."/>
            <person name="Amano Y."/>
            <person name="Miyakawa K."/>
            <person name="Ise K."/>
            <person name="Suzuki Y."/>
            <person name="Anantharaman K."/>
            <person name="Probst A."/>
            <person name="Burstein D."/>
            <person name="Thomas B.C."/>
            <person name="Banfield J.F."/>
        </authorList>
    </citation>
    <scope>NUCLEOTIDE SEQUENCE [LARGE SCALE GENOMIC DNA]</scope>
    <source>
        <strain evidence="5">HGW-Falkowbacteria-1</strain>
    </source>
</reference>
<dbReference type="InterPro" id="IPR036397">
    <property type="entry name" value="RNaseH_sf"/>
</dbReference>
<comment type="caution">
    <text evidence="5">The sequence shown here is derived from an EMBL/GenBank/DDBJ whole genome shotgun (WGS) entry which is preliminary data.</text>
</comment>
<dbReference type="Pfam" id="PF00929">
    <property type="entry name" value="RNase_T"/>
    <property type="match status" value="1"/>
</dbReference>
<proteinExistence type="predicted"/>
<dbReference type="InterPro" id="IPR013520">
    <property type="entry name" value="Ribonucl_H"/>
</dbReference>
<evidence type="ECO:0000256" key="2">
    <source>
        <dbReference type="ARBA" id="ARBA00022801"/>
    </source>
</evidence>
<dbReference type="AlphaFoldDB" id="A0A2N2E9Z1"/>
<evidence type="ECO:0000256" key="3">
    <source>
        <dbReference type="ARBA" id="ARBA00022839"/>
    </source>
</evidence>
<accession>A0A2N2E9Z1</accession>
<dbReference type="EMBL" id="PHAI01000002">
    <property type="protein sequence ID" value="PKM91492.1"/>
    <property type="molecule type" value="Genomic_DNA"/>
</dbReference>
<dbReference type="CDD" id="cd06127">
    <property type="entry name" value="DEDDh"/>
    <property type="match status" value="1"/>
</dbReference>
<organism evidence="5 6">
    <name type="scientific">Candidatus Falkowbacteria bacterium HGW-Falkowbacteria-1</name>
    <dbReference type="NCBI Taxonomy" id="2013768"/>
    <lineage>
        <taxon>Bacteria</taxon>
        <taxon>Candidatus Falkowiibacteriota</taxon>
    </lineage>
</organism>
<evidence type="ECO:0000313" key="5">
    <source>
        <dbReference type="EMBL" id="PKM91492.1"/>
    </source>
</evidence>
<dbReference type="Gene3D" id="3.30.420.10">
    <property type="entry name" value="Ribonuclease H-like superfamily/Ribonuclease H"/>
    <property type="match status" value="1"/>
</dbReference>
<dbReference type="SUPFAM" id="SSF53098">
    <property type="entry name" value="Ribonuclease H-like"/>
    <property type="match status" value="1"/>
</dbReference>
<keyword evidence="1" id="KW-0540">Nuclease</keyword>
<name>A0A2N2E9Z1_9BACT</name>
<keyword evidence="2" id="KW-0378">Hydrolase</keyword>
<dbReference type="PANTHER" id="PTHR30231">
    <property type="entry name" value="DNA POLYMERASE III SUBUNIT EPSILON"/>
    <property type="match status" value="1"/>
</dbReference>
<dbReference type="GO" id="GO:0003676">
    <property type="term" value="F:nucleic acid binding"/>
    <property type="evidence" value="ECO:0007669"/>
    <property type="project" value="InterPro"/>
</dbReference>
<keyword evidence="3 5" id="KW-0269">Exonuclease</keyword>
<dbReference type="Proteomes" id="UP000233517">
    <property type="component" value="Unassembled WGS sequence"/>
</dbReference>
<sequence length="193" mass="22253">MSYLFFDTETTGLPKKYNAPISDLDNWPRLVQIAWLLTDDFGQVISEHEYIIKPNGFTIPEVASVIHGIDNLKAHQEGGDLKNILNIFNKSLSDSSPILVAHNLMFDQNILAAEFLRARMDTDFLSLKTICTMKKSISFCDLPNRRFPKLSYLYYKLFNEDFDNAHNALADVVACYRCFFELKKRNIDLFPDI</sequence>
<feature type="domain" description="Exonuclease" evidence="4">
    <location>
        <begin position="2"/>
        <end position="188"/>
    </location>
</feature>
<evidence type="ECO:0000259" key="4">
    <source>
        <dbReference type="SMART" id="SM00479"/>
    </source>
</evidence>
<evidence type="ECO:0000313" key="6">
    <source>
        <dbReference type="Proteomes" id="UP000233517"/>
    </source>
</evidence>
<evidence type="ECO:0000256" key="1">
    <source>
        <dbReference type="ARBA" id="ARBA00022722"/>
    </source>
</evidence>